<evidence type="ECO:0000256" key="1">
    <source>
        <dbReference type="ARBA" id="ARBA00008569"/>
    </source>
</evidence>
<dbReference type="GO" id="GO:0008033">
    <property type="term" value="P:tRNA processing"/>
    <property type="evidence" value="ECO:0007669"/>
    <property type="project" value="UniProtKB-KW"/>
</dbReference>
<feature type="domain" description="tRNA wybutosine-synthesizing protein" evidence="10">
    <location>
        <begin position="78"/>
        <end position="159"/>
    </location>
</feature>
<sequence length="316" mass="34652">MEFEKRKAATLASLRSEETDKSPKVPAPVESPSSPNPRAKESKKKPQAAPALHHSRPGRSRLRPRPHLPPPIQPHLRDDQNDLVFRFEPLIIAVECKDVASAQSLVSKAIACGFRESGITNSNKRVIIAIRCSIRLEVPLGSNREIMVSREYLRVTWRIWCVPTVENGCENAHSGSRAVPGCSSLSVVQIEVSGEPEENLYLWGHSACTLENKTQTGILVFGGFGGMGRHGRRNHSLLVDPLAGSLRAIQVESSPSPRLGHTSSLVGDCVFVIGGRADPEKILSDVWVLNAEKNEWKLLECSGDVFPPRHRHAAAV</sequence>
<evidence type="ECO:0000256" key="4">
    <source>
        <dbReference type="ARBA" id="ARBA00022679"/>
    </source>
</evidence>
<dbReference type="GO" id="GO:0032259">
    <property type="term" value="P:methylation"/>
    <property type="evidence" value="ECO:0007669"/>
    <property type="project" value="UniProtKB-KW"/>
</dbReference>
<evidence type="ECO:0000313" key="12">
    <source>
        <dbReference type="Proteomes" id="UP001457282"/>
    </source>
</evidence>
<keyword evidence="6" id="KW-0819">tRNA processing</keyword>
<gene>
    <name evidence="11" type="ORF">M0R45_002533</name>
</gene>
<dbReference type="EMBL" id="JBEDUW010000049">
    <property type="protein sequence ID" value="KAK9907001.1"/>
    <property type="molecule type" value="Genomic_DNA"/>
</dbReference>
<feature type="compositionally biased region" description="Basic residues" evidence="9">
    <location>
        <begin position="53"/>
        <end position="66"/>
    </location>
</feature>
<dbReference type="Pfam" id="PF02676">
    <property type="entry name" value="TYW3"/>
    <property type="match status" value="1"/>
</dbReference>
<evidence type="ECO:0000256" key="9">
    <source>
        <dbReference type="SAM" id="MobiDB-lite"/>
    </source>
</evidence>
<proteinExistence type="inferred from homology"/>
<dbReference type="InterPro" id="IPR003827">
    <property type="entry name" value="tRNA_yW-synthesising"/>
</dbReference>
<keyword evidence="4" id="KW-0808">Transferase</keyword>
<organism evidence="11 12">
    <name type="scientific">Rubus argutus</name>
    <name type="common">Southern blackberry</name>
    <dbReference type="NCBI Taxonomy" id="59490"/>
    <lineage>
        <taxon>Eukaryota</taxon>
        <taxon>Viridiplantae</taxon>
        <taxon>Streptophyta</taxon>
        <taxon>Embryophyta</taxon>
        <taxon>Tracheophyta</taxon>
        <taxon>Spermatophyta</taxon>
        <taxon>Magnoliopsida</taxon>
        <taxon>eudicotyledons</taxon>
        <taxon>Gunneridae</taxon>
        <taxon>Pentapetalae</taxon>
        <taxon>rosids</taxon>
        <taxon>fabids</taxon>
        <taxon>Rosales</taxon>
        <taxon>Rosaceae</taxon>
        <taxon>Rosoideae</taxon>
        <taxon>Rosoideae incertae sedis</taxon>
        <taxon>Rubus</taxon>
    </lineage>
</organism>
<comment type="catalytic activity">
    <reaction evidence="8">
        <text>4-demethyl-7-[(3S)-3-amino-3-carboxypropyl]wyosine(37) in tRNA(Phe) + S-adenosyl-L-methionine = 7-[(3S)-3-amino-3-carboxypropyl]wyosine(37) in tRNA(Phe) + S-adenosyl-L-homocysteine + H(+)</text>
        <dbReference type="Rhea" id="RHEA:36635"/>
        <dbReference type="Rhea" id="RHEA-COMP:10378"/>
        <dbReference type="Rhea" id="RHEA-COMP:10379"/>
        <dbReference type="ChEBI" id="CHEBI:15378"/>
        <dbReference type="ChEBI" id="CHEBI:57856"/>
        <dbReference type="ChEBI" id="CHEBI:59789"/>
        <dbReference type="ChEBI" id="CHEBI:73543"/>
        <dbReference type="ChEBI" id="CHEBI:73550"/>
        <dbReference type="EC" id="2.1.1.282"/>
    </reaction>
</comment>
<dbReference type="Pfam" id="PF24681">
    <property type="entry name" value="Kelch_KLHDC2_KLHL20_DRC7"/>
    <property type="match status" value="1"/>
</dbReference>
<reference evidence="11 12" key="1">
    <citation type="journal article" date="2023" name="G3 (Bethesda)">
        <title>A chromosome-length genome assembly and annotation of blackberry (Rubus argutus, cv. 'Hillquist').</title>
        <authorList>
            <person name="Bruna T."/>
            <person name="Aryal R."/>
            <person name="Dudchenko O."/>
            <person name="Sargent D.J."/>
            <person name="Mead D."/>
            <person name="Buti M."/>
            <person name="Cavallini A."/>
            <person name="Hytonen T."/>
            <person name="Andres J."/>
            <person name="Pham M."/>
            <person name="Weisz D."/>
            <person name="Mascagni F."/>
            <person name="Usai G."/>
            <person name="Natali L."/>
            <person name="Bassil N."/>
            <person name="Fernandez G.E."/>
            <person name="Lomsadze A."/>
            <person name="Armour M."/>
            <person name="Olukolu B."/>
            <person name="Poorten T."/>
            <person name="Britton C."/>
            <person name="Davik J."/>
            <person name="Ashrafi H."/>
            <person name="Aiden E.L."/>
            <person name="Borodovsky M."/>
            <person name="Worthington M."/>
        </authorList>
    </citation>
    <scope>NUCLEOTIDE SEQUENCE [LARGE SCALE GENOMIC DNA]</scope>
    <source>
        <strain evidence="11">PI 553951</strain>
    </source>
</reference>
<name>A0AAW1VRU9_RUBAR</name>
<comment type="caution">
    <text evidence="11">The sequence shown here is derived from an EMBL/GenBank/DDBJ whole genome shotgun (WGS) entry which is preliminary data.</text>
</comment>
<evidence type="ECO:0000256" key="3">
    <source>
        <dbReference type="ARBA" id="ARBA00022603"/>
    </source>
</evidence>
<dbReference type="SUPFAM" id="SSF117281">
    <property type="entry name" value="Kelch motif"/>
    <property type="match status" value="1"/>
</dbReference>
<evidence type="ECO:0000256" key="2">
    <source>
        <dbReference type="ARBA" id="ARBA00012750"/>
    </source>
</evidence>
<comment type="similarity">
    <text evidence="1">Belongs to the TYW3 family.</text>
</comment>
<feature type="region of interest" description="Disordered" evidence="9">
    <location>
        <begin position="1"/>
        <end position="77"/>
    </location>
</feature>
<dbReference type="GO" id="GO:0008168">
    <property type="term" value="F:methyltransferase activity"/>
    <property type="evidence" value="ECO:0007669"/>
    <property type="project" value="UniProtKB-KW"/>
</dbReference>
<evidence type="ECO:0000256" key="6">
    <source>
        <dbReference type="ARBA" id="ARBA00022694"/>
    </source>
</evidence>
<evidence type="ECO:0000256" key="7">
    <source>
        <dbReference type="ARBA" id="ARBA00030554"/>
    </source>
</evidence>
<dbReference type="PANTHER" id="PTHR48418">
    <property type="entry name" value="TRNA WYBUTOSINE-SYNTHESIZING PROTEIN 3"/>
    <property type="match status" value="1"/>
</dbReference>
<dbReference type="PANTHER" id="PTHR48418:SF1">
    <property type="entry name" value="TRNA WYBUTOSINE-SYNTHESIZING PROTEIN 3"/>
    <property type="match status" value="1"/>
</dbReference>
<evidence type="ECO:0000259" key="10">
    <source>
        <dbReference type="Pfam" id="PF02676"/>
    </source>
</evidence>
<accession>A0AAW1VRU9</accession>
<dbReference type="SUPFAM" id="SSF111278">
    <property type="entry name" value="SSo0622-like"/>
    <property type="match status" value="1"/>
</dbReference>
<dbReference type="Gene3D" id="2.120.10.80">
    <property type="entry name" value="Kelch-type beta propeller"/>
    <property type="match status" value="1"/>
</dbReference>
<dbReference type="Proteomes" id="UP001457282">
    <property type="component" value="Unassembled WGS sequence"/>
</dbReference>
<evidence type="ECO:0000256" key="8">
    <source>
        <dbReference type="ARBA" id="ARBA00049202"/>
    </source>
</evidence>
<protein>
    <recommendedName>
        <fullName evidence="2">tRNA(Phe) 7-[(3-amino-3-carboxypropyl)-4-demethylwyosine(37)-N(4)]-methyltransferase</fullName>
        <ecNumber evidence="2">2.1.1.282</ecNumber>
    </recommendedName>
    <alternativeName>
        <fullName evidence="7">tRNA(Phe) 7-((3-amino-3-carboxypropyl)-4-demethylwyosine(37)-N(4))-methyltransferase</fullName>
    </alternativeName>
</protein>
<dbReference type="EC" id="2.1.1.282" evidence="2"/>
<keyword evidence="12" id="KW-1185">Reference proteome</keyword>
<evidence type="ECO:0000313" key="11">
    <source>
        <dbReference type="EMBL" id="KAK9907001.1"/>
    </source>
</evidence>
<dbReference type="AlphaFoldDB" id="A0AAW1VRU9"/>
<keyword evidence="3" id="KW-0489">Methyltransferase</keyword>
<dbReference type="Gene3D" id="3.30.1960.10">
    <property type="entry name" value="tRNA wybutosine-synthesizing-like"/>
    <property type="match status" value="1"/>
</dbReference>
<dbReference type="InterPro" id="IPR015915">
    <property type="entry name" value="Kelch-typ_b-propeller"/>
</dbReference>
<dbReference type="InterPro" id="IPR036602">
    <property type="entry name" value="tRNA_yW-synthesising-like_sf"/>
</dbReference>
<keyword evidence="5" id="KW-0949">S-adenosyl-L-methionine</keyword>
<evidence type="ECO:0000256" key="5">
    <source>
        <dbReference type="ARBA" id="ARBA00022691"/>
    </source>
</evidence>